<protein>
    <recommendedName>
        <fullName evidence="4">K Homology domain-containing protein</fullName>
    </recommendedName>
</protein>
<evidence type="ECO:0000256" key="3">
    <source>
        <dbReference type="SAM" id="MobiDB-lite"/>
    </source>
</evidence>
<comment type="caution">
    <text evidence="5">The sequence shown here is derived from an EMBL/GenBank/DDBJ whole genome shotgun (WGS) entry which is preliminary data.</text>
</comment>
<evidence type="ECO:0000259" key="4">
    <source>
        <dbReference type="SMART" id="SM00322"/>
    </source>
</evidence>
<dbReference type="AlphaFoldDB" id="A0A811SJ80"/>
<dbReference type="PANTHER" id="PTHR10288">
    <property type="entry name" value="KH DOMAIN CONTAINING RNA BINDING PROTEIN"/>
    <property type="match status" value="1"/>
</dbReference>
<keyword evidence="2" id="KW-0694">RNA-binding</keyword>
<feature type="domain" description="K Homology" evidence="4">
    <location>
        <begin position="565"/>
        <end position="644"/>
    </location>
</feature>
<accession>A0A811SJ80</accession>
<feature type="domain" description="K Homology" evidence="4">
    <location>
        <begin position="277"/>
        <end position="350"/>
    </location>
</feature>
<organism evidence="5 6">
    <name type="scientific">Miscanthus lutarioriparius</name>
    <dbReference type="NCBI Taxonomy" id="422564"/>
    <lineage>
        <taxon>Eukaryota</taxon>
        <taxon>Viridiplantae</taxon>
        <taxon>Streptophyta</taxon>
        <taxon>Embryophyta</taxon>
        <taxon>Tracheophyta</taxon>
        <taxon>Spermatophyta</taxon>
        <taxon>Magnoliopsida</taxon>
        <taxon>Liliopsida</taxon>
        <taxon>Poales</taxon>
        <taxon>Poaceae</taxon>
        <taxon>PACMAD clade</taxon>
        <taxon>Panicoideae</taxon>
        <taxon>Andropogonodae</taxon>
        <taxon>Andropogoneae</taxon>
        <taxon>Saccharinae</taxon>
        <taxon>Miscanthus</taxon>
    </lineage>
</organism>
<dbReference type="InterPro" id="IPR036612">
    <property type="entry name" value="KH_dom_type_1_sf"/>
</dbReference>
<feature type="region of interest" description="Disordered" evidence="3">
    <location>
        <begin position="1"/>
        <end position="22"/>
    </location>
</feature>
<feature type="domain" description="K Homology" evidence="4">
    <location>
        <begin position="367"/>
        <end position="439"/>
    </location>
</feature>
<keyword evidence="6" id="KW-1185">Reference proteome</keyword>
<name>A0A811SJ80_9POAL</name>
<dbReference type="SMART" id="SM00322">
    <property type="entry name" value="KH"/>
    <property type="match status" value="3"/>
</dbReference>
<dbReference type="Gene3D" id="3.30.1370.10">
    <property type="entry name" value="K Homology domain, type 1"/>
    <property type="match status" value="3"/>
</dbReference>
<gene>
    <name evidence="5" type="ORF">NCGR_LOCUS66989</name>
</gene>
<keyword evidence="1" id="KW-0677">Repeat</keyword>
<proteinExistence type="predicted"/>
<dbReference type="Pfam" id="PF00013">
    <property type="entry name" value="KH_1"/>
    <property type="match status" value="2"/>
</dbReference>
<evidence type="ECO:0000256" key="1">
    <source>
        <dbReference type="ARBA" id="ARBA00022737"/>
    </source>
</evidence>
<evidence type="ECO:0000313" key="5">
    <source>
        <dbReference type="EMBL" id="CAD6342891.1"/>
    </source>
</evidence>
<dbReference type="InterPro" id="IPR004087">
    <property type="entry name" value="KH_dom"/>
</dbReference>
<dbReference type="OrthoDB" id="442947at2759"/>
<dbReference type="EMBL" id="CAJGYO010000625">
    <property type="protein sequence ID" value="CAD6342891.1"/>
    <property type="molecule type" value="Genomic_DNA"/>
</dbReference>
<dbReference type="InterPro" id="IPR004088">
    <property type="entry name" value="KH_dom_type_1"/>
</dbReference>
<feature type="compositionally biased region" description="Low complexity" evidence="3">
    <location>
        <begin position="12"/>
        <end position="22"/>
    </location>
</feature>
<evidence type="ECO:0000313" key="6">
    <source>
        <dbReference type="Proteomes" id="UP000604825"/>
    </source>
</evidence>
<dbReference type="GO" id="GO:0003723">
    <property type="term" value="F:RNA binding"/>
    <property type="evidence" value="ECO:0007669"/>
    <property type="project" value="UniProtKB-UniRule"/>
</dbReference>
<dbReference type="PROSITE" id="PS50084">
    <property type="entry name" value="KH_TYPE_1"/>
    <property type="match status" value="3"/>
</dbReference>
<reference evidence="5" key="1">
    <citation type="submission" date="2020-10" db="EMBL/GenBank/DDBJ databases">
        <authorList>
            <person name="Han B."/>
            <person name="Lu T."/>
            <person name="Zhao Q."/>
            <person name="Huang X."/>
            <person name="Zhao Y."/>
        </authorList>
    </citation>
    <scope>NUCLEOTIDE SEQUENCE</scope>
</reference>
<dbReference type="SUPFAM" id="SSF54791">
    <property type="entry name" value="Eukaryotic type KH-domain (KH-domain type I)"/>
    <property type="match status" value="3"/>
</dbReference>
<dbReference type="Proteomes" id="UP000604825">
    <property type="component" value="Unassembled WGS sequence"/>
</dbReference>
<evidence type="ECO:0000256" key="2">
    <source>
        <dbReference type="PROSITE-ProRule" id="PRU00117"/>
    </source>
</evidence>
<sequence>MAAAKPQPQFSPHAASPAPDADVDADAGFAAFRVLLPPSFSDADTMRLYAAVNPLRRRTAALQVRVEPLDPASAGGRVVAAVLGPAAPVRRVEGSSSSAEPLALSPAQEALAAVIDTQGALYCAGEEEARGKAPPGRVTCLFLVDADRLEASAGRGVMERIALEAGADVRVAMWEEGSLPPRGQPPEEVVEITGDRTAVRKALVALSSCLQGDLPIGNSTNYVKKEGSILPWASSEVPRPNMGTSCSEASTEFAQGSVAKTHCPEGNTGYVQSKTLQQVSFRLLLPTYLAGGLIGKRGLIIKGIEDETGACIDVGAPVTGCKERVITICALESPDSEYHIVQSALLLIYDRMMEIESNIHSSFEKASQFSARALVLKNQFDCLVGLGGSIIKEMVNTTGARIQILDDKDVPACASNFELITGELMNIRNALSLVCWKLRNHIFSNETDYNNSHISSSEIAASNATNQANIYSTSQYSMDNAHKVDHGPSLSYGVDSVEKSFSALELSSSEIQKPDNGDGVRITNSDSGIQNPTVWNDIVTNNLNHGIIFSEENNLVRGVDHAAITRITYETTVSGSILTLVYGDNGSNLAKLTEVSGADIAVYNPPSEGNEAMIVVSGPPDQGQRYTTMADVQTVSWATECYASNCVGSMEFGPLD</sequence>